<feature type="transmembrane region" description="Helical" evidence="8">
    <location>
        <begin position="315"/>
        <end position="335"/>
    </location>
</feature>
<organism evidence="13 14">
    <name type="scientific">Mesorhabditis belari</name>
    <dbReference type="NCBI Taxonomy" id="2138241"/>
    <lineage>
        <taxon>Eukaryota</taxon>
        <taxon>Metazoa</taxon>
        <taxon>Ecdysozoa</taxon>
        <taxon>Nematoda</taxon>
        <taxon>Chromadorea</taxon>
        <taxon>Rhabditida</taxon>
        <taxon>Rhabditina</taxon>
        <taxon>Rhabditomorpha</taxon>
        <taxon>Rhabditoidea</taxon>
        <taxon>Rhabditidae</taxon>
        <taxon>Mesorhabditinae</taxon>
        <taxon>Mesorhabditis</taxon>
    </lineage>
</organism>
<evidence type="ECO:0000256" key="7">
    <source>
        <dbReference type="SAM" id="MobiDB-lite"/>
    </source>
</evidence>
<feature type="transmembrane region" description="Helical" evidence="8">
    <location>
        <begin position="290"/>
        <end position="309"/>
    </location>
</feature>
<evidence type="ECO:0000256" key="2">
    <source>
        <dbReference type="ARBA" id="ARBA00009033"/>
    </source>
</evidence>
<feature type="region of interest" description="Disordered" evidence="7">
    <location>
        <begin position="555"/>
        <end position="615"/>
    </location>
</feature>
<feature type="transmembrane region" description="Helical" evidence="8">
    <location>
        <begin position="209"/>
        <end position="232"/>
    </location>
</feature>
<evidence type="ECO:0000259" key="9">
    <source>
        <dbReference type="Pfam" id="PF01773"/>
    </source>
</evidence>
<accession>A0AAF3E9A6</accession>
<evidence type="ECO:0000256" key="8">
    <source>
        <dbReference type="SAM" id="Phobius"/>
    </source>
</evidence>
<dbReference type="PANTHER" id="PTHR10590">
    <property type="entry name" value="SODIUM/NUCLEOSIDE COTRANSPORTER"/>
    <property type="match status" value="1"/>
</dbReference>
<evidence type="ECO:0000313" key="14">
    <source>
        <dbReference type="WBParaSite" id="MBELARI_LOCUS10493"/>
    </source>
</evidence>
<feature type="transmembrane region" description="Helical" evidence="8">
    <location>
        <begin position="146"/>
        <end position="164"/>
    </location>
</feature>
<dbReference type="Pfam" id="PF01773">
    <property type="entry name" value="Nucleos_tra2_N"/>
    <property type="match status" value="1"/>
</dbReference>
<dbReference type="PANTHER" id="PTHR10590:SF4">
    <property type="entry name" value="SOLUTE CARRIER FAMILY 28 MEMBER 3"/>
    <property type="match status" value="1"/>
</dbReference>
<feature type="transmembrane region" description="Helical" evidence="8">
    <location>
        <begin position="121"/>
        <end position="140"/>
    </location>
</feature>
<keyword evidence="13" id="KW-1185">Reference proteome</keyword>
<protein>
    <recommendedName>
        <fullName evidence="15">C-type lectin domain-containing protein</fullName>
    </recommendedName>
</protein>
<feature type="domain" description="Aminopeptidase N-like N-terminal" evidence="12">
    <location>
        <begin position="678"/>
        <end position="860"/>
    </location>
</feature>
<dbReference type="Pfam" id="PF07670">
    <property type="entry name" value="Gate"/>
    <property type="match status" value="1"/>
</dbReference>
<feature type="transmembrane region" description="Helical" evidence="8">
    <location>
        <begin position="382"/>
        <end position="400"/>
    </location>
</feature>
<feature type="domain" description="Nucleoside transporter/FeoB GTPase Gate" evidence="11">
    <location>
        <begin position="213"/>
        <end position="311"/>
    </location>
</feature>
<dbReference type="InterPro" id="IPR016186">
    <property type="entry name" value="C-type_lectin-like/link_sf"/>
</dbReference>
<evidence type="ECO:0000256" key="1">
    <source>
        <dbReference type="ARBA" id="ARBA00004651"/>
    </source>
</evidence>
<feature type="compositionally biased region" description="Polar residues" evidence="7">
    <location>
        <begin position="590"/>
        <end position="599"/>
    </location>
</feature>
<dbReference type="InterPro" id="IPR042097">
    <property type="entry name" value="Aminopeptidase_N-like_N_sf"/>
</dbReference>
<evidence type="ECO:0000313" key="13">
    <source>
        <dbReference type="Proteomes" id="UP000887575"/>
    </source>
</evidence>
<evidence type="ECO:0000256" key="5">
    <source>
        <dbReference type="ARBA" id="ARBA00022989"/>
    </source>
</evidence>
<keyword evidence="6 8" id="KW-0472">Membrane</keyword>
<evidence type="ECO:0000259" key="11">
    <source>
        <dbReference type="Pfam" id="PF07670"/>
    </source>
</evidence>
<dbReference type="InterPro" id="IPR045357">
    <property type="entry name" value="Aminopeptidase_N-like_N"/>
</dbReference>
<dbReference type="Proteomes" id="UP000887575">
    <property type="component" value="Unassembled WGS sequence"/>
</dbReference>
<evidence type="ECO:0000259" key="12">
    <source>
        <dbReference type="Pfam" id="PF17900"/>
    </source>
</evidence>
<dbReference type="InterPro" id="IPR011657">
    <property type="entry name" value="CNT_C_dom"/>
</dbReference>
<dbReference type="SUPFAM" id="SSF56436">
    <property type="entry name" value="C-type lectin-like"/>
    <property type="match status" value="1"/>
</dbReference>
<dbReference type="SUPFAM" id="SSF55486">
    <property type="entry name" value="Metalloproteases ('zincins'), catalytic domain"/>
    <property type="match status" value="1"/>
</dbReference>
<dbReference type="CDD" id="cd00037">
    <property type="entry name" value="CLECT"/>
    <property type="match status" value="1"/>
</dbReference>
<dbReference type="InterPro" id="IPR008276">
    <property type="entry name" value="C_nuclsd_transpt"/>
</dbReference>
<dbReference type="SUPFAM" id="SSF63737">
    <property type="entry name" value="Leukotriene A4 hydrolase N-terminal domain"/>
    <property type="match status" value="1"/>
</dbReference>
<dbReference type="GO" id="GO:0005415">
    <property type="term" value="F:nucleoside:sodium symporter activity"/>
    <property type="evidence" value="ECO:0007669"/>
    <property type="project" value="TreeGrafter"/>
</dbReference>
<dbReference type="Gene3D" id="3.10.100.10">
    <property type="entry name" value="Mannose-Binding Protein A, subunit A"/>
    <property type="match status" value="1"/>
</dbReference>
<evidence type="ECO:0000259" key="10">
    <source>
        <dbReference type="Pfam" id="PF07662"/>
    </source>
</evidence>
<dbReference type="InterPro" id="IPR027268">
    <property type="entry name" value="Peptidase_M4/M1_CTD_sf"/>
</dbReference>
<evidence type="ECO:0000256" key="6">
    <source>
        <dbReference type="ARBA" id="ARBA00023136"/>
    </source>
</evidence>
<proteinExistence type="inferred from homology"/>
<evidence type="ECO:0000256" key="4">
    <source>
        <dbReference type="ARBA" id="ARBA00022692"/>
    </source>
</evidence>
<sequence>MFIGLLHGFNKTFNDAEDFCQTFDGHLASIHSNDENQYIKDLTYSKECLTSVNGYNQGTTVLGGQLAANNKTAFWVDETEADYTGITCYHGGEPNTILMNSFPADCGRCPDGICAGDLNRLRPLIAILFYLIFCVIFSANPSRIKWRPVIGGFILQISFGLLVLRWPSGQRGLHFISNKIVGFLDFTTAGTIFNFNFIASPPNICGMGYVFFFTSLQIVIYFAVFVSILNYFRVIEFVLSRIAVMMQYTMGTTAAESLNAVACIFVGQTEAAILIGPSLGTMTESEIHSVMTAGFACIAGSLFSAYISFGAQPAYLLSATVMNATVSLGISKMVYPEMQKSRQKKANSFKFDTHKNKSLPQLMYEAACHASRLVINIDNANLIVYIALLAFLNDAVGYFGDLVGITDLSFNKLLGYLFFPFAYLMGVSDVENHEIQVEESFRVAELMGIKTFLNEFIAYQKLKEMVVAGSLKGARAQMIATYALCGFSNISMIGSQLGILGSLCPWRKGIFAKVVVRALFSGCISCFITASIAGNETIIETDGLRKEPIITRPIGNRITEGNSEELPEYTTKKYDSSTRTPSTDNEEISIESSTGEDWQSTSSFSNSTASPSQLTTTVSSLKNPLKTIPPFVSQKQEVIDKCNSLEIDANSCPVSIANADNSDFNETDVVDGGFSGFKPLHYNVSLLVRSIQDLELSGSVRLHLEAINPSNKIVLHMGDGLRLVNDKSLKVISCSKEKVICVTNIHHDHQKSILRVVLSEEVSSGDNIRIDIDQFYSKNAISLFMQRPGYTKAPEMLGTQMQIGGARRIFPSIDLPTFKSPFILCVSHPSTFNVRSNMKRQINDGDSMKTCFVQTLPLATHQIAFVVSQNAYSKVFNSSSFDFPQTPDLEVLFSQAEKNINKLLEARWLPDEVARMISTMREWTGVGYPLDRLTIASAPLIGPHGTATGGLGLIILPATAIEHEKHLRSHTHLLRAVIGQWIGGIVGPRSNHDLCLQEALIGYLEAKVHEDIKITPIVNRTRVKSLAEIEKSKNLEARNTRALTPEQTMHICGEKGMTLFYSLDETFGPNTVLGMLKLVFAQHSFDYASANDYAKALEAQTRSRTAGELLKKWFRSSSPPIVLLKVQSNEIMVTQPSSDSWEMPIEIAGSTGVQLIDIKGNESIPYQSTDYVIADPKRRSVAFVGYDLETYLRLMRCWDDSRCPANKDDLKGLFKDFGALLLNKYIMDSNKANGGRWKELFQFLVTQKLLQGDQACCATYAVNPQAPTDGRCFFVVKDVCSKVDLIEKVAHQ</sequence>
<dbReference type="Gene3D" id="2.60.40.1730">
    <property type="entry name" value="tricorn interacting facor f3 domain"/>
    <property type="match status" value="1"/>
</dbReference>
<comment type="similarity">
    <text evidence="2">Belongs to the concentrative nucleoside transporter (CNT) (TC 2.A.41) family.</text>
</comment>
<dbReference type="GO" id="GO:0005886">
    <property type="term" value="C:plasma membrane"/>
    <property type="evidence" value="ECO:0007669"/>
    <property type="project" value="UniProtKB-SubCell"/>
</dbReference>
<name>A0AAF3E9A6_9BILA</name>
<feature type="transmembrane region" description="Helical" evidence="8">
    <location>
        <begin position="176"/>
        <end position="197"/>
    </location>
</feature>
<evidence type="ECO:0000256" key="3">
    <source>
        <dbReference type="ARBA" id="ARBA00022475"/>
    </source>
</evidence>
<dbReference type="InterPro" id="IPR011642">
    <property type="entry name" value="Gate_dom"/>
</dbReference>
<dbReference type="InterPro" id="IPR002668">
    <property type="entry name" value="CNT_N_dom"/>
</dbReference>
<comment type="subcellular location">
    <subcellularLocation>
        <location evidence="1">Cell membrane</location>
        <topology evidence="1">Multi-pass membrane protein</topology>
    </subcellularLocation>
</comment>
<evidence type="ECO:0008006" key="15">
    <source>
        <dbReference type="Google" id="ProtNLM"/>
    </source>
</evidence>
<feature type="compositionally biased region" description="Low complexity" evidence="7">
    <location>
        <begin position="600"/>
        <end position="612"/>
    </location>
</feature>
<keyword evidence="5 8" id="KW-1133">Transmembrane helix</keyword>
<dbReference type="Pfam" id="PF17900">
    <property type="entry name" value="Peptidase_M1_N"/>
    <property type="match status" value="1"/>
</dbReference>
<dbReference type="InterPro" id="IPR016187">
    <property type="entry name" value="CTDL_fold"/>
</dbReference>
<dbReference type="Gene3D" id="1.10.390.10">
    <property type="entry name" value="Neutral Protease Domain 2"/>
    <property type="match status" value="1"/>
</dbReference>
<keyword evidence="3" id="KW-1003">Cell membrane</keyword>
<keyword evidence="4 8" id="KW-0812">Transmembrane</keyword>
<dbReference type="Pfam" id="PF07662">
    <property type="entry name" value="Nucleos_tra2_C"/>
    <property type="match status" value="1"/>
</dbReference>
<feature type="domain" description="Concentrative nucleoside transporter C-terminal" evidence="10">
    <location>
        <begin position="315"/>
        <end position="534"/>
    </location>
</feature>
<reference evidence="14" key="1">
    <citation type="submission" date="2024-02" db="UniProtKB">
        <authorList>
            <consortium name="WormBaseParasite"/>
        </authorList>
    </citation>
    <scope>IDENTIFICATION</scope>
</reference>
<feature type="domain" description="Concentrative nucleoside transporter N-terminal" evidence="9">
    <location>
        <begin position="126"/>
        <end position="196"/>
    </location>
</feature>
<dbReference type="WBParaSite" id="MBELARI_LOCUS10493">
    <property type="protein sequence ID" value="MBELARI_LOCUS10493"/>
    <property type="gene ID" value="MBELARI_LOCUS10493"/>
</dbReference>